<dbReference type="PANTHER" id="PTHR32060:SF30">
    <property type="entry name" value="CARBOXY-TERMINAL PROCESSING PROTEASE CTPA"/>
    <property type="match status" value="1"/>
</dbReference>
<dbReference type="AlphaFoldDB" id="A0A6N4R536"/>
<evidence type="ECO:0000256" key="1">
    <source>
        <dbReference type="ARBA" id="ARBA00009179"/>
    </source>
</evidence>
<proteinExistence type="inferred from homology"/>
<keyword evidence="6" id="KW-0732">Signal</keyword>
<dbReference type="GO" id="GO:0004175">
    <property type="term" value="F:endopeptidase activity"/>
    <property type="evidence" value="ECO:0007669"/>
    <property type="project" value="TreeGrafter"/>
</dbReference>
<evidence type="ECO:0000313" key="9">
    <source>
        <dbReference type="Proteomes" id="UP000320948"/>
    </source>
</evidence>
<evidence type="ECO:0000256" key="3">
    <source>
        <dbReference type="ARBA" id="ARBA00022801"/>
    </source>
</evidence>
<evidence type="ECO:0000259" key="7">
    <source>
        <dbReference type="PROSITE" id="PS50106"/>
    </source>
</evidence>
<dbReference type="Proteomes" id="UP000320948">
    <property type="component" value="Unassembled WGS sequence"/>
</dbReference>
<accession>A0A6N4R536</accession>
<dbReference type="GO" id="GO:0006508">
    <property type="term" value="P:proteolysis"/>
    <property type="evidence" value="ECO:0007669"/>
    <property type="project" value="UniProtKB-KW"/>
</dbReference>
<dbReference type="GO" id="GO:0030288">
    <property type="term" value="C:outer membrane-bounded periplasmic space"/>
    <property type="evidence" value="ECO:0007669"/>
    <property type="project" value="TreeGrafter"/>
</dbReference>
<dbReference type="SUPFAM" id="SSF52096">
    <property type="entry name" value="ClpP/crotonase"/>
    <property type="match status" value="1"/>
</dbReference>
<dbReference type="EMBL" id="VAFM01000002">
    <property type="protein sequence ID" value="TKW60753.1"/>
    <property type="molecule type" value="Genomic_DNA"/>
</dbReference>
<dbReference type="FunFam" id="2.30.42.10:FF:000063">
    <property type="entry name" value="Peptidase, S41 family"/>
    <property type="match status" value="1"/>
</dbReference>
<reference evidence="8 9" key="1">
    <citation type="journal article" date="2017" name="Nat. Commun.">
        <title>In situ click chemistry generation of cyclooxygenase-2 inhibitors.</title>
        <authorList>
            <person name="Bhardwaj A."/>
            <person name="Kaur J."/>
            <person name="Wuest M."/>
            <person name="Wuest F."/>
        </authorList>
    </citation>
    <scope>NUCLEOTIDE SEQUENCE [LARGE SCALE GENOMIC DNA]</scope>
    <source>
        <strain evidence="8">S2_018_000_R2_106</strain>
    </source>
</reference>
<dbReference type="GO" id="GO:0008236">
    <property type="term" value="F:serine-type peptidase activity"/>
    <property type="evidence" value="ECO:0007669"/>
    <property type="project" value="UniProtKB-KW"/>
</dbReference>
<feature type="chain" id="PRO_5026894711" evidence="6">
    <location>
        <begin position="24"/>
        <end position="463"/>
    </location>
</feature>
<dbReference type="Gene3D" id="2.30.42.10">
    <property type="match status" value="1"/>
</dbReference>
<feature type="signal peptide" evidence="6">
    <location>
        <begin position="1"/>
        <end position="23"/>
    </location>
</feature>
<dbReference type="Gene3D" id="3.90.226.10">
    <property type="entry name" value="2-enoyl-CoA Hydratase, Chain A, domain 1"/>
    <property type="match status" value="1"/>
</dbReference>
<dbReference type="InterPro" id="IPR029045">
    <property type="entry name" value="ClpP/crotonase-like_dom_sf"/>
</dbReference>
<evidence type="ECO:0000256" key="6">
    <source>
        <dbReference type="SAM" id="SignalP"/>
    </source>
</evidence>
<dbReference type="CDD" id="cd06782">
    <property type="entry name" value="cpPDZ_CPP-like"/>
    <property type="match status" value="1"/>
</dbReference>
<evidence type="ECO:0000256" key="2">
    <source>
        <dbReference type="ARBA" id="ARBA00022670"/>
    </source>
</evidence>
<gene>
    <name evidence="8" type="ORF">DI628_07615</name>
</gene>
<keyword evidence="4 5" id="KW-0720">Serine protease</keyword>
<dbReference type="InterPro" id="IPR001478">
    <property type="entry name" value="PDZ"/>
</dbReference>
<evidence type="ECO:0000256" key="5">
    <source>
        <dbReference type="RuleBase" id="RU004404"/>
    </source>
</evidence>
<dbReference type="PROSITE" id="PS50106">
    <property type="entry name" value="PDZ"/>
    <property type="match status" value="1"/>
</dbReference>
<comment type="caution">
    <text evidence="8">The sequence shown here is derived from an EMBL/GenBank/DDBJ whole genome shotgun (WGS) entry which is preliminary data.</text>
</comment>
<dbReference type="Pfam" id="PF13180">
    <property type="entry name" value="PDZ_2"/>
    <property type="match status" value="1"/>
</dbReference>
<keyword evidence="2 5" id="KW-0645">Protease</keyword>
<dbReference type="NCBIfam" id="TIGR00225">
    <property type="entry name" value="prc"/>
    <property type="match status" value="1"/>
</dbReference>
<dbReference type="SMART" id="SM00228">
    <property type="entry name" value="PDZ"/>
    <property type="match status" value="1"/>
</dbReference>
<dbReference type="InterPro" id="IPR036034">
    <property type="entry name" value="PDZ_sf"/>
</dbReference>
<comment type="similarity">
    <text evidence="1 5">Belongs to the peptidase S41A family.</text>
</comment>
<name>A0A6N4R536_BLAVI</name>
<organism evidence="8 9">
    <name type="scientific">Blastochloris viridis</name>
    <name type="common">Rhodopseudomonas viridis</name>
    <dbReference type="NCBI Taxonomy" id="1079"/>
    <lineage>
        <taxon>Bacteria</taxon>
        <taxon>Pseudomonadati</taxon>
        <taxon>Pseudomonadota</taxon>
        <taxon>Alphaproteobacteria</taxon>
        <taxon>Hyphomicrobiales</taxon>
        <taxon>Blastochloridaceae</taxon>
        <taxon>Blastochloris</taxon>
    </lineage>
</organism>
<evidence type="ECO:0000313" key="8">
    <source>
        <dbReference type="EMBL" id="TKW60753.1"/>
    </source>
</evidence>
<dbReference type="GO" id="GO:0007165">
    <property type="term" value="P:signal transduction"/>
    <property type="evidence" value="ECO:0007669"/>
    <property type="project" value="TreeGrafter"/>
</dbReference>
<dbReference type="PANTHER" id="PTHR32060">
    <property type="entry name" value="TAIL-SPECIFIC PROTEASE"/>
    <property type="match status" value="1"/>
</dbReference>
<dbReference type="InterPro" id="IPR055210">
    <property type="entry name" value="CtpA/B_N"/>
</dbReference>
<evidence type="ECO:0000256" key="4">
    <source>
        <dbReference type="ARBA" id="ARBA00022825"/>
    </source>
</evidence>
<dbReference type="Pfam" id="PF22694">
    <property type="entry name" value="CtpB_N-like"/>
    <property type="match status" value="1"/>
</dbReference>
<dbReference type="Gene3D" id="3.30.750.44">
    <property type="match status" value="1"/>
</dbReference>
<dbReference type="SMART" id="SM00245">
    <property type="entry name" value="TSPc"/>
    <property type="match status" value="1"/>
</dbReference>
<dbReference type="Pfam" id="PF03572">
    <property type="entry name" value="Peptidase_S41"/>
    <property type="match status" value="1"/>
</dbReference>
<keyword evidence="3 5" id="KW-0378">Hydrolase</keyword>
<dbReference type="InterPro" id="IPR004447">
    <property type="entry name" value="Peptidase_S41A"/>
</dbReference>
<dbReference type="SUPFAM" id="SSF50156">
    <property type="entry name" value="PDZ domain-like"/>
    <property type="match status" value="1"/>
</dbReference>
<dbReference type="InterPro" id="IPR005151">
    <property type="entry name" value="Tail-specific_protease"/>
</dbReference>
<protein>
    <submittedName>
        <fullName evidence="8">S41 family peptidase</fullName>
    </submittedName>
</protein>
<sequence>MRIKLMMLAAAAAFTALSGTTFAQSRNVDPEVYEKLDVFAHVLEKIRTSYVEQVTETGVIENAINGMLTSLDPHSSYLKKDEMLELKQQTQGKFGGLGIEVTMDNGLVKVVSPIEDTPAAKAGLEANDYIIRIDDKDVQGMTLKTAVDNMRGDPNTKVKLVILRESEKRTFPVTLTRAEIKVKPVKSKLLENGIGYVRITSFNDYADFAMRDHIKAMETANKGPLKGLILDLRNNPGGLLTQAIAVADDFLEDGEIVSTRGRIKGQDARYPARKGDLMANKPIVVLVNSGSASAAEIVAGALQDNRRAVVVGTKSFGKGSVQTIFDLPGNTGMRLTTALYYTPSGKSIQAHGIVPDILQKPLKTKEQEKSELGDDDMPSEASLLGHLTAAKAKETVSTTEPRADLPQSIYAPVAVKTPSDTMAGLDGKPDAQLDRAVNVLRALIVWPQTSGTKASSVQPTSAR</sequence>
<feature type="domain" description="PDZ" evidence="7">
    <location>
        <begin position="83"/>
        <end position="151"/>
    </location>
</feature>
<dbReference type="CDD" id="cd07560">
    <property type="entry name" value="Peptidase_S41_CPP"/>
    <property type="match status" value="1"/>
</dbReference>